<reference evidence="1" key="1">
    <citation type="submission" date="2021-01" db="EMBL/GenBank/DDBJ databases">
        <title>Whole genome shotgun sequence of Acrocarpospora phusangensis NBRC 108782.</title>
        <authorList>
            <person name="Komaki H."/>
            <person name="Tamura T."/>
        </authorList>
    </citation>
    <scope>NUCLEOTIDE SEQUENCE</scope>
    <source>
        <strain evidence="1">NBRC 108782</strain>
    </source>
</reference>
<accession>A0A919QJR4</accession>
<gene>
    <name evidence="1" type="ORF">Aph01nite_77040</name>
</gene>
<dbReference type="Proteomes" id="UP000640052">
    <property type="component" value="Unassembled WGS sequence"/>
</dbReference>
<keyword evidence="2" id="KW-1185">Reference proteome</keyword>
<proteinExistence type="predicted"/>
<dbReference type="AlphaFoldDB" id="A0A919QJR4"/>
<dbReference type="EMBL" id="BOOA01000123">
    <property type="protein sequence ID" value="GIH29394.1"/>
    <property type="molecule type" value="Genomic_DNA"/>
</dbReference>
<name>A0A919QJR4_9ACTN</name>
<protein>
    <submittedName>
        <fullName evidence="1">Uncharacterized protein</fullName>
    </submittedName>
</protein>
<evidence type="ECO:0000313" key="2">
    <source>
        <dbReference type="Proteomes" id="UP000640052"/>
    </source>
</evidence>
<evidence type="ECO:0000313" key="1">
    <source>
        <dbReference type="EMBL" id="GIH29394.1"/>
    </source>
</evidence>
<organism evidence="1 2">
    <name type="scientific">Acrocarpospora phusangensis</name>
    <dbReference type="NCBI Taxonomy" id="1070424"/>
    <lineage>
        <taxon>Bacteria</taxon>
        <taxon>Bacillati</taxon>
        <taxon>Actinomycetota</taxon>
        <taxon>Actinomycetes</taxon>
        <taxon>Streptosporangiales</taxon>
        <taxon>Streptosporangiaceae</taxon>
        <taxon>Acrocarpospora</taxon>
    </lineage>
</organism>
<sequence length="155" mass="16586">MLMTASQPRVIRRGVSLSHLTVWSGTGGPYAVPVSSVAVEFRGRLGHGSCYGLLAGELLAEPGPTVSFTYGPPAELPKVAHDVAIAGLEPAYEGAVERAARRAQAALRITAACHGEIGSSQVVFEQLTAVLIALLTQSAYRDEDLWEVWDTAWRR</sequence>
<comment type="caution">
    <text evidence="1">The sequence shown here is derived from an EMBL/GenBank/DDBJ whole genome shotgun (WGS) entry which is preliminary data.</text>
</comment>